<dbReference type="InterPro" id="IPR011990">
    <property type="entry name" value="TPR-like_helical_dom_sf"/>
</dbReference>
<dbReference type="EMBL" id="AUXW01000210">
    <property type="protein sequence ID" value="KKE80796.1"/>
    <property type="molecule type" value="Genomic_DNA"/>
</dbReference>
<proteinExistence type="predicted"/>
<keyword evidence="2" id="KW-0812">Transmembrane</keyword>
<keyword evidence="2" id="KW-0472">Membrane</keyword>
<feature type="transmembrane region" description="Helical" evidence="2">
    <location>
        <begin position="74"/>
        <end position="93"/>
    </location>
</feature>
<dbReference type="Pfam" id="PF19382">
    <property type="entry name" value="DUF5957"/>
    <property type="match status" value="1"/>
</dbReference>
<dbReference type="Gene3D" id="1.25.40.10">
    <property type="entry name" value="Tetratricopeptide repeat domain"/>
    <property type="match status" value="1"/>
</dbReference>
<dbReference type="PROSITE" id="PS50005">
    <property type="entry name" value="TPR"/>
    <property type="match status" value="1"/>
</dbReference>
<feature type="transmembrane region" description="Helical" evidence="2">
    <location>
        <begin position="343"/>
        <end position="364"/>
    </location>
</feature>
<feature type="transmembrane region" description="Helical" evidence="2">
    <location>
        <begin position="240"/>
        <end position="259"/>
    </location>
</feature>
<feature type="transmembrane region" description="Helical" evidence="2">
    <location>
        <begin position="99"/>
        <end position="120"/>
    </location>
</feature>
<organism evidence="3 4">
    <name type="scientific">Pseudoalteromonas luteoviolacea S4054</name>
    <dbReference type="NCBI Taxonomy" id="1129367"/>
    <lineage>
        <taxon>Bacteria</taxon>
        <taxon>Pseudomonadati</taxon>
        <taxon>Pseudomonadota</taxon>
        <taxon>Gammaproteobacteria</taxon>
        <taxon>Alteromonadales</taxon>
        <taxon>Pseudoalteromonadaceae</taxon>
        <taxon>Pseudoalteromonas</taxon>
    </lineage>
</organism>
<feature type="transmembrane region" description="Helical" evidence="2">
    <location>
        <begin position="132"/>
        <end position="151"/>
    </location>
</feature>
<accession>A0A0F6A4J3</accession>
<feature type="repeat" description="TPR" evidence="1">
    <location>
        <begin position="474"/>
        <end position="507"/>
    </location>
</feature>
<dbReference type="PANTHER" id="PTHR37422:SF13">
    <property type="entry name" value="LIPOPOLYSACCHARIDE BIOSYNTHESIS PROTEIN PA4999-RELATED"/>
    <property type="match status" value="1"/>
</dbReference>
<evidence type="ECO:0000313" key="4">
    <source>
        <dbReference type="Proteomes" id="UP000033434"/>
    </source>
</evidence>
<sequence length="551" mass="62928">MYRNASFNMDESASNSSLYIFKLLLFVFSCVISVISFEDFYYRYNAPKWAVFDLFCILLFIFSIYFSPRVRVNFISTIIGLLTLYMLMTLLWSPNKFEGVLFVFRFLAFALSIFIVVSIVPKCKLVEILTDSVFYSSIIFCAVIIYERYWLALPYTSQSFSPIGFVNYLGHVLNIWIPVLVLSIYNRRNSTVFLLLGLASLLVLMNLLVESLIRGTILGLLVAEIIVLFAVLLKTKKFQFKYLSILVAFSCTLVTFNLIENSGLSTLRGEITSIQEMDTGRETIFSNTIDMVKDNPLGVGVNNFEYIHQKYARAGTPDASPYISNMKVLRTPYNIVLKFYSELGFLGGSLFLILFSMVVIRAFLNFLKGGFVDAWIFIAVFALCFHAMFSSVFLTPVSLFFSIPLFAVVFSRESLNGIQPMNMRWIWIIVPFVFLLACLSIAKITSANLTAKGYRMGNTELVEKSLELNPYDYFTSLRLYSLYLIKEGNKEQALQSLERAINLYPYNIYMLIKAGDVASQLGLNDKAEEYKKRALDIYPNYYQAKLINKGA</sequence>
<dbReference type="PATRIC" id="fig|1129367.4.peg.5419"/>
<dbReference type="InterPro" id="IPR019734">
    <property type="entry name" value="TPR_rpt"/>
</dbReference>
<dbReference type="AlphaFoldDB" id="A0A0F6A4J3"/>
<gene>
    <name evidence="3" type="ORF">N479_24535</name>
</gene>
<feature type="transmembrane region" description="Helical" evidence="2">
    <location>
        <begin position="20"/>
        <end position="37"/>
    </location>
</feature>
<feature type="transmembrane region" description="Helical" evidence="2">
    <location>
        <begin position="376"/>
        <end position="405"/>
    </location>
</feature>
<dbReference type="GO" id="GO:0016020">
    <property type="term" value="C:membrane"/>
    <property type="evidence" value="ECO:0007669"/>
    <property type="project" value="UniProtKB-SubCell"/>
</dbReference>
<evidence type="ECO:0000313" key="3">
    <source>
        <dbReference type="EMBL" id="KKE80796.1"/>
    </source>
</evidence>
<feature type="transmembrane region" description="Helical" evidence="2">
    <location>
        <begin position="215"/>
        <end position="233"/>
    </location>
</feature>
<feature type="transmembrane region" description="Helical" evidence="2">
    <location>
        <begin position="163"/>
        <end position="185"/>
    </location>
</feature>
<dbReference type="PANTHER" id="PTHR37422">
    <property type="entry name" value="TEICHURONIC ACID BIOSYNTHESIS PROTEIN TUAE"/>
    <property type="match status" value="1"/>
</dbReference>
<feature type="transmembrane region" description="Helical" evidence="2">
    <location>
        <begin position="49"/>
        <end position="67"/>
    </location>
</feature>
<name>A0A0F6A4J3_9GAMM</name>
<dbReference type="Proteomes" id="UP000033434">
    <property type="component" value="Unassembled WGS sequence"/>
</dbReference>
<dbReference type="InterPro" id="IPR051533">
    <property type="entry name" value="WaaL-like"/>
</dbReference>
<keyword evidence="2" id="KW-1133">Transmembrane helix</keyword>
<dbReference type="SUPFAM" id="SSF48452">
    <property type="entry name" value="TPR-like"/>
    <property type="match status" value="1"/>
</dbReference>
<evidence type="ECO:0000256" key="2">
    <source>
        <dbReference type="SAM" id="Phobius"/>
    </source>
</evidence>
<reference evidence="3 4" key="1">
    <citation type="journal article" date="2015" name="BMC Genomics">
        <title>Genome mining reveals unlocked bioactive potential of marine Gram-negative bacteria.</title>
        <authorList>
            <person name="Machado H."/>
            <person name="Sonnenschein E.C."/>
            <person name="Melchiorsen J."/>
            <person name="Gram L."/>
        </authorList>
    </citation>
    <scope>NUCLEOTIDE SEQUENCE [LARGE SCALE GENOMIC DNA]</scope>
    <source>
        <strain evidence="3 4">S4054</strain>
    </source>
</reference>
<comment type="caution">
    <text evidence="3">The sequence shown here is derived from an EMBL/GenBank/DDBJ whole genome shotgun (WGS) entry which is preliminary data.</text>
</comment>
<dbReference type="InterPro" id="IPR046001">
    <property type="entry name" value="DUF5957"/>
</dbReference>
<protein>
    <submittedName>
        <fullName evidence="3">Uncharacterized protein</fullName>
    </submittedName>
</protein>
<feature type="transmembrane region" description="Helical" evidence="2">
    <location>
        <begin position="425"/>
        <end position="446"/>
    </location>
</feature>
<feature type="transmembrane region" description="Helical" evidence="2">
    <location>
        <begin position="192"/>
        <end position="209"/>
    </location>
</feature>
<evidence type="ECO:0000256" key="1">
    <source>
        <dbReference type="PROSITE-ProRule" id="PRU00339"/>
    </source>
</evidence>
<keyword evidence="1" id="KW-0802">TPR repeat</keyword>